<evidence type="ECO:0000256" key="2">
    <source>
        <dbReference type="HAMAP-Rule" id="MF_00386"/>
    </source>
</evidence>
<comment type="function">
    <text evidence="2">Could be involved in insertion of integral membrane proteins into the membrane.</text>
</comment>
<sequence>MIARVFVLLIRGYQRFISPLLGSNCRFRPTCSDYALEAIQTHGAAKGLVLAVGRILRCNPFGKTGYDPVPCKGCWTNPNRKLYPPNKSKKPR</sequence>
<dbReference type="NCBIfam" id="TIGR00278">
    <property type="entry name" value="membrane protein insertion efficiency factor YidD"/>
    <property type="match status" value="1"/>
</dbReference>
<comment type="caution">
    <text evidence="3">The sequence shown here is derived from an EMBL/GenBank/DDBJ whole genome shotgun (WGS) entry which is preliminary data.</text>
</comment>
<comment type="similarity">
    <text evidence="2">Belongs to the UPF0161 family.</text>
</comment>
<dbReference type="SMART" id="SM01234">
    <property type="entry name" value="Haemolytic"/>
    <property type="match status" value="1"/>
</dbReference>
<evidence type="ECO:0000256" key="1">
    <source>
        <dbReference type="ARBA" id="ARBA00023136"/>
    </source>
</evidence>
<gene>
    <name evidence="3" type="primary">yidD</name>
    <name evidence="3" type="ORF">H9882_02640</name>
</gene>
<reference evidence="3" key="1">
    <citation type="journal article" date="2021" name="PeerJ">
        <title>Extensive microbial diversity within the chicken gut microbiome revealed by metagenomics and culture.</title>
        <authorList>
            <person name="Gilroy R."/>
            <person name="Ravi A."/>
            <person name="Getino M."/>
            <person name="Pursley I."/>
            <person name="Horton D.L."/>
            <person name="Alikhan N.F."/>
            <person name="Baker D."/>
            <person name="Gharbi K."/>
            <person name="Hall N."/>
            <person name="Watson M."/>
            <person name="Adriaenssens E.M."/>
            <person name="Foster-Nyarko E."/>
            <person name="Jarju S."/>
            <person name="Secka A."/>
            <person name="Antonio M."/>
            <person name="Oren A."/>
            <person name="Chaudhuri R.R."/>
            <person name="La Ragione R."/>
            <person name="Hildebrand F."/>
            <person name="Pallen M.J."/>
        </authorList>
    </citation>
    <scope>NUCLEOTIDE SEQUENCE</scope>
    <source>
        <strain evidence="3">B5_2728</strain>
    </source>
</reference>
<dbReference type="AlphaFoldDB" id="A0A948T2B9"/>
<dbReference type="EMBL" id="JAHLFP010000018">
    <property type="protein sequence ID" value="MBU3805774.1"/>
    <property type="molecule type" value="Genomic_DNA"/>
</dbReference>
<comment type="subcellular location">
    <subcellularLocation>
        <location evidence="2">Cell membrane</location>
        <topology evidence="2">Peripheral membrane protein</topology>
        <orientation evidence="2">Cytoplasmic side</orientation>
    </subcellularLocation>
</comment>
<reference evidence="3" key="2">
    <citation type="submission" date="2021-04" db="EMBL/GenBank/DDBJ databases">
        <authorList>
            <person name="Gilroy R."/>
        </authorList>
    </citation>
    <scope>NUCLEOTIDE SEQUENCE</scope>
    <source>
        <strain evidence="3">B5_2728</strain>
    </source>
</reference>
<evidence type="ECO:0000313" key="3">
    <source>
        <dbReference type="EMBL" id="MBU3805774.1"/>
    </source>
</evidence>
<keyword evidence="1 2" id="KW-0472">Membrane</keyword>
<dbReference type="PANTHER" id="PTHR33383">
    <property type="entry name" value="MEMBRANE PROTEIN INSERTION EFFICIENCY FACTOR-RELATED"/>
    <property type="match status" value="1"/>
</dbReference>
<dbReference type="HAMAP" id="MF_00386">
    <property type="entry name" value="UPF0161_YidD"/>
    <property type="match status" value="1"/>
</dbReference>
<organism evidence="3 4">
    <name type="scientific">Candidatus Allofournierella pullistercoris</name>
    <dbReference type="NCBI Taxonomy" id="2838597"/>
    <lineage>
        <taxon>Bacteria</taxon>
        <taxon>Bacillati</taxon>
        <taxon>Bacillota</taxon>
        <taxon>Clostridia</taxon>
        <taxon>Eubacteriales</taxon>
        <taxon>Oscillospiraceae</taxon>
        <taxon>Allofournierella</taxon>
    </lineage>
</organism>
<dbReference type="Pfam" id="PF01809">
    <property type="entry name" value="YidD"/>
    <property type="match status" value="1"/>
</dbReference>
<keyword evidence="2" id="KW-1003">Cell membrane</keyword>
<dbReference type="GO" id="GO:0005886">
    <property type="term" value="C:plasma membrane"/>
    <property type="evidence" value="ECO:0007669"/>
    <property type="project" value="UniProtKB-SubCell"/>
</dbReference>
<name>A0A948T2B9_9FIRM</name>
<dbReference type="Proteomes" id="UP000713596">
    <property type="component" value="Unassembled WGS sequence"/>
</dbReference>
<accession>A0A948T2B9</accession>
<proteinExistence type="inferred from homology"/>
<dbReference type="PANTHER" id="PTHR33383:SF1">
    <property type="entry name" value="MEMBRANE PROTEIN INSERTION EFFICIENCY FACTOR-RELATED"/>
    <property type="match status" value="1"/>
</dbReference>
<protein>
    <recommendedName>
        <fullName evidence="2">Putative membrane protein insertion efficiency factor</fullName>
    </recommendedName>
</protein>
<dbReference type="InterPro" id="IPR002696">
    <property type="entry name" value="Membr_insert_effic_factor_YidD"/>
</dbReference>
<evidence type="ECO:0000313" key="4">
    <source>
        <dbReference type="Proteomes" id="UP000713596"/>
    </source>
</evidence>